<evidence type="ECO:0000256" key="2">
    <source>
        <dbReference type="ARBA" id="ARBA00011123"/>
    </source>
</evidence>
<dbReference type="GO" id="GO:0006450">
    <property type="term" value="P:regulation of translational fidelity"/>
    <property type="evidence" value="ECO:0007669"/>
    <property type="project" value="InterPro"/>
</dbReference>
<dbReference type="Pfam" id="PF02686">
    <property type="entry name" value="GatC"/>
    <property type="match status" value="1"/>
</dbReference>
<dbReference type="GO" id="GO:0050567">
    <property type="term" value="F:glutaminyl-tRNA synthase (glutamine-hydrolyzing) activity"/>
    <property type="evidence" value="ECO:0007669"/>
    <property type="project" value="UniProtKB-UniRule"/>
</dbReference>
<reference evidence="8" key="2">
    <citation type="submission" date="2015-05" db="EMBL/GenBank/DDBJ databases">
        <authorList>
            <person name="Wang D.B."/>
            <person name="Wang M."/>
        </authorList>
    </citation>
    <scope>NUCLEOTIDE SEQUENCE [LARGE SCALE GENOMIC DNA]</scope>
    <source>
        <strain evidence="8">T1-815</strain>
    </source>
</reference>
<dbReference type="Gene3D" id="1.10.20.60">
    <property type="entry name" value="Glu-tRNAGln amidotransferase C subunit, N-terminal domain"/>
    <property type="match status" value="1"/>
</dbReference>
<reference evidence="9 11" key="3">
    <citation type="submission" date="2019-08" db="EMBL/GenBank/DDBJ databases">
        <authorList>
            <person name="Duncan S."/>
            <person name="Walker A."/>
        </authorList>
    </citation>
    <scope>NUCLEOTIDE SEQUENCE [LARGE SCALE GENOMIC DNA]</scope>
    <source>
        <strain evidence="9 11">T3WBe13</strain>
    </source>
</reference>
<keyword evidence="8" id="KW-0808">Transferase</keyword>
<evidence type="ECO:0000313" key="8">
    <source>
        <dbReference type="EMBL" id="CRL34857.1"/>
    </source>
</evidence>
<comment type="similarity">
    <text evidence="1 6">Belongs to the GatC family.</text>
</comment>
<dbReference type="GO" id="GO:0006412">
    <property type="term" value="P:translation"/>
    <property type="evidence" value="ECO:0007669"/>
    <property type="project" value="UniProtKB-UniRule"/>
</dbReference>
<evidence type="ECO:0000256" key="3">
    <source>
        <dbReference type="ARBA" id="ARBA00024799"/>
    </source>
</evidence>
<evidence type="ECO:0000256" key="5">
    <source>
        <dbReference type="ARBA" id="ARBA00047913"/>
    </source>
</evidence>
<dbReference type="AlphaFoldDB" id="A0A0M6WGD9"/>
<reference evidence="9 11" key="4">
    <citation type="submission" date="2019-09" db="EMBL/GenBank/DDBJ databases">
        <title>Strain-level analysis of Eubacterium rectale using genomes from metagenomes.</title>
        <authorList>
            <person name="Karcher N."/>
            <person name="Segata N."/>
        </authorList>
    </citation>
    <scope>NUCLEOTIDE SEQUENCE [LARGE SCALE GENOMIC DNA]</scope>
    <source>
        <strain evidence="9 11">T3WBe13</strain>
    </source>
</reference>
<dbReference type="SUPFAM" id="SSF55729">
    <property type="entry name" value="Acyl-CoA N-acyltransferases (Nat)"/>
    <property type="match status" value="1"/>
</dbReference>
<evidence type="ECO:0000259" key="7">
    <source>
        <dbReference type="PROSITE" id="PS51186"/>
    </source>
</evidence>
<dbReference type="InterPro" id="IPR036113">
    <property type="entry name" value="Asp/Glu-ADT_sf_sub_c"/>
</dbReference>
<dbReference type="PANTHER" id="PTHR43792">
    <property type="entry name" value="GNAT FAMILY, PUTATIVE (AFU_ORTHOLOGUE AFUA_3G00765)-RELATED-RELATED"/>
    <property type="match status" value="1"/>
</dbReference>
<evidence type="ECO:0000313" key="9">
    <source>
        <dbReference type="EMBL" id="TYL58344.1"/>
    </source>
</evidence>
<name>A0A0M6WGD9_9FIRM</name>
<dbReference type="EMBL" id="VSTF01000012">
    <property type="protein sequence ID" value="TYL58344.1"/>
    <property type="molecule type" value="Genomic_DNA"/>
</dbReference>
<dbReference type="GO" id="GO:0005524">
    <property type="term" value="F:ATP binding"/>
    <property type="evidence" value="ECO:0007669"/>
    <property type="project" value="UniProtKB-KW"/>
</dbReference>
<dbReference type="SUPFAM" id="SSF141000">
    <property type="entry name" value="Glu-tRNAGln amidotransferase C subunit"/>
    <property type="match status" value="1"/>
</dbReference>
<dbReference type="GO" id="GO:0016747">
    <property type="term" value="F:acyltransferase activity, transferring groups other than amino-acyl groups"/>
    <property type="evidence" value="ECO:0007669"/>
    <property type="project" value="InterPro"/>
</dbReference>
<keyword evidence="6" id="KW-0436">Ligase</keyword>
<dbReference type="Proteomes" id="UP000324327">
    <property type="component" value="Unassembled WGS sequence"/>
</dbReference>
<evidence type="ECO:0000256" key="6">
    <source>
        <dbReference type="HAMAP-Rule" id="MF_00122"/>
    </source>
</evidence>
<evidence type="ECO:0000313" key="10">
    <source>
        <dbReference type="Proteomes" id="UP000049472"/>
    </source>
</evidence>
<dbReference type="Gene3D" id="3.40.630.30">
    <property type="match status" value="1"/>
</dbReference>
<dbReference type="EC" id="6.3.5.-" evidence="6"/>
<dbReference type="PANTHER" id="PTHR43792:SF1">
    <property type="entry name" value="N-ACETYLTRANSFERASE DOMAIN-CONTAINING PROTEIN"/>
    <property type="match status" value="1"/>
</dbReference>
<dbReference type="PROSITE" id="PS51186">
    <property type="entry name" value="GNAT"/>
    <property type="match status" value="1"/>
</dbReference>
<keyword evidence="10" id="KW-1185">Reference proteome</keyword>
<reference evidence="10" key="1">
    <citation type="submission" date="2015-05" db="EMBL/GenBank/DDBJ databases">
        <authorList>
            <consortium name="Pathogen Informatics"/>
        </authorList>
    </citation>
    <scope>NUCLEOTIDE SEQUENCE [LARGE SCALE GENOMIC DNA]</scope>
    <source>
        <strain evidence="10">T1-815</strain>
    </source>
</reference>
<proteinExistence type="inferred from homology"/>
<dbReference type="InterPro" id="IPR016181">
    <property type="entry name" value="Acyl_CoA_acyltransferase"/>
</dbReference>
<sequence>MNHIGTREIATERLTLRRFEIEDAENMFYNWANDPEVTKYLTWPAHESVDTTETILKEWISKYDEKDFYQWAIELNDLEQPIGTISVIKTDERVESVEIGYCIGKRFWNNGYMTEALTAIIRFFINEVGAGRVWARHDTENPNSGKVMAAAGMDYEGTLRHAGFNNQGICDEAVYAKVRGAALDEEPEEETPEQQAVTTKVMGEDGVMRNVISDETMEYVGILAKLELSPEEAEAAKKDMADMLDYIDKLEELDTAGIEPMSHVFPVNNVFRDDVVTNGDGSEATLANAPVKKDGGFKVPKTIGE</sequence>
<dbReference type="EMBL" id="CVRQ01000012">
    <property type="protein sequence ID" value="CRL34857.1"/>
    <property type="molecule type" value="Genomic_DNA"/>
</dbReference>
<evidence type="ECO:0000256" key="1">
    <source>
        <dbReference type="ARBA" id="ARBA00010757"/>
    </source>
</evidence>
<dbReference type="NCBIfam" id="TIGR00135">
    <property type="entry name" value="gatC"/>
    <property type="match status" value="1"/>
</dbReference>
<dbReference type="Proteomes" id="UP000049472">
    <property type="component" value="Unassembled WGS sequence"/>
</dbReference>
<evidence type="ECO:0000313" key="11">
    <source>
        <dbReference type="Proteomes" id="UP000324327"/>
    </source>
</evidence>
<comment type="catalytic activity">
    <reaction evidence="5 6">
        <text>L-glutamyl-tRNA(Gln) + L-glutamine + ATP + H2O = L-glutaminyl-tRNA(Gln) + L-glutamate + ADP + phosphate + H(+)</text>
        <dbReference type="Rhea" id="RHEA:17521"/>
        <dbReference type="Rhea" id="RHEA-COMP:9681"/>
        <dbReference type="Rhea" id="RHEA-COMP:9684"/>
        <dbReference type="ChEBI" id="CHEBI:15377"/>
        <dbReference type="ChEBI" id="CHEBI:15378"/>
        <dbReference type="ChEBI" id="CHEBI:29985"/>
        <dbReference type="ChEBI" id="CHEBI:30616"/>
        <dbReference type="ChEBI" id="CHEBI:43474"/>
        <dbReference type="ChEBI" id="CHEBI:58359"/>
        <dbReference type="ChEBI" id="CHEBI:78520"/>
        <dbReference type="ChEBI" id="CHEBI:78521"/>
        <dbReference type="ChEBI" id="CHEBI:456216"/>
    </reaction>
</comment>
<dbReference type="InterPro" id="IPR051531">
    <property type="entry name" value="N-acetyltransferase"/>
</dbReference>
<gene>
    <name evidence="6 9" type="primary">gatC</name>
    <name evidence="9" type="ORF">FYL31_10820</name>
    <name evidence="8" type="ORF">T1815_09451</name>
</gene>
<dbReference type="HAMAP" id="MF_00122">
    <property type="entry name" value="GatC"/>
    <property type="match status" value="1"/>
</dbReference>
<keyword evidence="6" id="KW-0547">Nucleotide-binding</keyword>
<protein>
    <recommendedName>
        <fullName evidence="6">Aspartyl/glutamyl-tRNA(Asn/Gln) amidotransferase subunit C</fullName>
        <shortName evidence="6">Asp/Glu-ADT subunit C</shortName>
        <ecNumber evidence="6">6.3.5.-</ecNumber>
    </recommendedName>
</protein>
<dbReference type="InterPro" id="IPR003837">
    <property type="entry name" value="GatC"/>
</dbReference>
<comment type="function">
    <text evidence="3 6">Allows the formation of correctly charged Asn-tRNA(Asn) or Gln-tRNA(Gln) through the transamidation of misacylated Asp-tRNA(Asn) or Glu-tRNA(Gln) in organisms which lack either or both of asparaginyl-tRNA or glutaminyl-tRNA synthetases. The reaction takes place in the presence of glutamine and ATP through an activated phospho-Asp-tRNA(Asn) or phospho-Glu-tRNA(Gln).</text>
</comment>
<comment type="subunit">
    <text evidence="2 6">Heterotrimer of A, B and C subunits.</text>
</comment>
<dbReference type="Pfam" id="PF13302">
    <property type="entry name" value="Acetyltransf_3"/>
    <property type="match status" value="1"/>
</dbReference>
<accession>A0A0M6WGD9</accession>
<comment type="catalytic activity">
    <reaction evidence="4 6">
        <text>L-aspartyl-tRNA(Asn) + L-glutamine + ATP + H2O = L-asparaginyl-tRNA(Asn) + L-glutamate + ADP + phosphate + 2 H(+)</text>
        <dbReference type="Rhea" id="RHEA:14513"/>
        <dbReference type="Rhea" id="RHEA-COMP:9674"/>
        <dbReference type="Rhea" id="RHEA-COMP:9677"/>
        <dbReference type="ChEBI" id="CHEBI:15377"/>
        <dbReference type="ChEBI" id="CHEBI:15378"/>
        <dbReference type="ChEBI" id="CHEBI:29985"/>
        <dbReference type="ChEBI" id="CHEBI:30616"/>
        <dbReference type="ChEBI" id="CHEBI:43474"/>
        <dbReference type="ChEBI" id="CHEBI:58359"/>
        <dbReference type="ChEBI" id="CHEBI:78515"/>
        <dbReference type="ChEBI" id="CHEBI:78516"/>
        <dbReference type="ChEBI" id="CHEBI:456216"/>
    </reaction>
</comment>
<keyword evidence="6" id="KW-0648">Protein biosynthesis</keyword>
<keyword evidence="6" id="KW-0067">ATP-binding</keyword>
<organism evidence="8 10">
    <name type="scientific">Agathobacter rectalis</name>
    <dbReference type="NCBI Taxonomy" id="39491"/>
    <lineage>
        <taxon>Bacteria</taxon>
        <taxon>Bacillati</taxon>
        <taxon>Bacillota</taxon>
        <taxon>Clostridia</taxon>
        <taxon>Lachnospirales</taxon>
        <taxon>Lachnospiraceae</taxon>
        <taxon>Agathobacter</taxon>
    </lineage>
</organism>
<evidence type="ECO:0000256" key="4">
    <source>
        <dbReference type="ARBA" id="ARBA00047380"/>
    </source>
</evidence>
<dbReference type="InterPro" id="IPR000182">
    <property type="entry name" value="GNAT_dom"/>
</dbReference>
<feature type="domain" description="N-acetyltransferase" evidence="7">
    <location>
        <begin position="14"/>
        <end position="181"/>
    </location>
</feature>